<name>A0A8S5MA41_9CAUD</name>
<accession>A0A8S5MA41</accession>
<protein>
    <submittedName>
        <fullName evidence="1">Uncharacterized protein</fullName>
    </submittedName>
</protein>
<dbReference type="EMBL" id="BK014859">
    <property type="protein sequence ID" value="DAD79165.1"/>
    <property type="molecule type" value="Genomic_DNA"/>
</dbReference>
<proteinExistence type="predicted"/>
<reference evidence="1" key="1">
    <citation type="journal article" date="2021" name="Proc. Natl. Acad. Sci. U.S.A.">
        <title>A Catalog of Tens of Thousands of Viruses from Human Metagenomes Reveals Hidden Associations with Chronic Diseases.</title>
        <authorList>
            <person name="Tisza M.J."/>
            <person name="Buck C.B."/>
        </authorList>
    </citation>
    <scope>NUCLEOTIDE SEQUENCE</scope>
    <source>
        <strain evidence="1">CtsDY37</strain>
    </source>
</reference>
<organism evidence="1">
    <name type="scientific">Siphoviridae sp. ctsDY37</name>
    <dbReference type="NCBI Taxonomy" id="2826483"/>
    <lineage>
        <taxon>Viruses</taxon>
        <taxon>Duplodnaviria</taxon>
        <taxon>Heunggongvirae</taxon>
        <taxon>Uroviricota</taxon>
        <taxon>Caudoviricetes</taxon>
    </lineage>
</organism>
<sequence length="30" mass="3464">MTHANIMKIPKNKGIKVYYPLIKNAYMGII</sequence>
<evidence type="ECO:0000313" key="1">
    <source>
        <dbReference type="EMBL" id="DAD79165.1"/>
    </source>
</evidence>